<keyword evidence="1" id="KW-0812">Transmembrane</keyword>
<name>A0A1Y5RAR9_9RHOB</name>
<keyword evidence="4" id="KW-1185">Reference proteome</keyword>
<organism evidence="3 4">
    <name type="scientific">Pseudooctadecabacter jejudonensis</name>
    <dbReference type="NCBI Taxonomy" id="1391910"/>
    <lineage>
        <taxon>Bacteria</taxon>
        <taxon>Pseudomonadati</taxon>
        <taxon>Pseudomonadota</taxon>
        <taxon>Alphaproteobacteria</taxon>
        <taxon>Rhodobacterales</taxon>
        <taxon>Paracoccaceae</taxon>
        <taxon>Pseudooctadecabacter</taxon>
    </lineage>
</organism>
<evidence type="ECO:0000313" key="3">
    <source>
        <dbReference type="EMBL" id="SLN13059.1"/>
    </source>
</evidence>
<dbReference type="Pfam" id="PF07331">
    <property type="entry name" value="TctB"/>
    <property type="match status" value="1"/>
</dbReference>
<dbReference type="InterPro" id="IPR009936">
    <property type="entry name" value="DUF1468"/>
</dbReference>
<dbReference type="Proteomes" id="UP000193623">
    <property type="component" value="Unassembled WGS sequence"/>
</dbReference>
<evidence type="ECO:0000256" key="1">
    <source>
        <dbReference type="SAM" id="Phobius"/>
    </source>
</evidence>
<evidence type="ECO:0000259" key="2">
    <source>
        <dbReference type="Pfam" id="PF07331"/>
    </source>
</evidence>
<feature type="domain" description="DUF1468" evidence="2">
    <location>
        <begin position="11"/>
        <end position="144"/>
    </location>
</feature>
<protein>
    <submittedName>
        <fullName evidence="3">Tripartite tricarboxylate transporter TctB family protein</fullName>
    </submittedName>
</protein>
<gene>
    <name evidence="3" type="ORF">PSJ8397_00210</name>
</gene>
<feature type="transmembrane region" description="Helical" evidence="1">
    <location>
        <begin position="42"/>
        <end position="63"/>
    </location>
</feature>
<feature type="transmembrane region" description="Helical" evidence="1">
    <location>
        <begin position="117"/>
        <end position="143"/>
    </location>
</feature>
<dbReference type="EMBL" id="FWFT01000001">
    <property type="protein sequence ID" value="SLN13059.1"/>
    <property type="molecule type" value="Genomic_DNA"/>
</dbReference>
<feature type="transmembrane region" description="Helical" evidence="1">
    <location>
        <begin position="75"/>
        <end position="97"/>
    </location>
</feature>
<reference evidence="3 4" key="1">
    <citation type="submission" date="2017-03" db="EMBL/GenBank/DDBJ databases">
        <authorList>
            <person name="Afonso C.L."/>
            <person name="Miller P.J."/>
            <person name="Scott M.A."/>
            <person name="Spackman E."/>
            <person name="Goraichik I."/>
            <person name="Dimitrov K.M."/>
            <person name="Suarez D.L."/>
            <person name="Swayne D.E."/>
        </authorList>
    </citation>
    <scope>NUCLEOTIDE SEQUENCE [LARGE SCALE GENOMIC DNA]</scope>
    <source>
        <strain evidence="3 4">CECT 8397</strain>
    </source>
</reference>
<dbReference type="AlphaFoldDB" id="A0A1Y5RAR9"/>
<evidence type="ECO:0000313" key="4">
    <source>
        <dbReference type="Proteomes" id="UP000193623"/>
    </source>
</evidence>
<dbReference type="OrthoDB" id="8480665at2"/>
<keyword evidence="1" id="KW-0472">Membrane</keyword>
<sequence length="152" mass="16465">MQKTLDIVLASAFLLAGLGLLSMTFGEAFDIRTFGGDVGPAFAPRLFLAAWSVFAAVALMSALRSTPGDMDRINMTQFLTVIVIATVTALAMTRIGFVFAAVPGLAAFCWAFGYRRIGVLAIISVTVPVSIWALFTFGFELLLPRSPWFYQI</sequence>
<dbReference type="RefSeq" id="WP_085862707.1">
    <property type="nucleotide sequence ID" value="NZ_FWFT01000001.1"/>
</dbReference>
<proteinExistence type="predicted"/>
<keyword evidence="1" id="KW-1133">Transmembrane helix</keyword>
<accession>A0A1Y5RAR9</accession>